<dbReference type="Gene3D" id="3.20.20.80">
    <property type="entry name" value="Glycosidases"/>
    <property type="match status" value="1"/>
</dbReference>
<dbReference type="SUPFAM" id="SSF51445">
    <property type="entry name" value="(Trans)glycosidases"/>
    <property type="match status" value="1"/>
</dbReference>
<reference evidence="3" key="1">
    <citation type="submission" date="2020-10" db="EMBL/GenBank/DDBJ databases">
        <authorList>
            <person name="Gilroy R."/>
        </authorList>
    </citation>
    <scope>NUCLEOTIDE SEQUENCE</scope>
    <source>
        <strain evidence="3">ChiSjej3B21-11622</strain>
    </source>
</reference>
<dbReference type="InterPro" id="IPR017853">
    <property type="entry name" value="GH"/>
</dbReference>
<evidence type="ECO:0000313" key="4">
    <source>
        <dbReference type="Proteomes" id="UP000886886"/>
    </source>
</evidence>
<dbReference type="InterPro" id="IPR043780">
    <property type="entry name" value="DUF5722"/>
</dbReference>
<protein>
    <recommendedName>
        <fullName evidence="2">DUF5722 domain-containing protein</fullName>
    </recommendedName>
</protein>
<evidence type="ECO:0000259" key="2">
    <source>
        <dbReference type="Pfam" id="PF18989"/>
    </source>
</evidence>
<dbReference type="Proteomes" id="UP000886886">
    <property type="component" value="Unassembled WGS sequence"/>
</dbReference>
<feature type="chain" id="PRO_5038985573" description="DUF5722 domain-containing protein" evidence="1">
    <location>
        <begin position="26"/>
        <end position="400"/>
    </location>
</feature>
<organism evidence="3 4">
    <name type="scientific">Candidatus Limivivens merdigallinarum</name>
    <dbReference type="NCBI Taxonomy" id="2840859"/>
    <lineage>
        <taxon>Bacteria</taxon>
        <taxon>Bacillati</taxon>
        <taxon>Bacillota</taxon>
        <taxon>Clostridia</taxon>
        <taxon>Lachnospirales</taxon>
        <taxon>Lachnospiraceae</taxon>
        <taxon>Lachnospiraceae incertae sedis</taxon>
        <taxon>Candidatus Limivivens</taxon>
    </lineage>
</organism>
<gene>
    <name evidence="3" type="ORF">IAB26_11270</name>
</gene>
<feature type="signal peptide" evidence="1">
    <location>
        <begin position="1"/>
        <end position="25"/>
    </location>
</feature>
<comment type="caution">
    <text evidence="3">The sequence shown here is derived from an EMBL/GenBank/DDBJ whole genome shotgun (WGS) entry which is preliminary data.</text>
</comment>
<dbReference type="EMBL" id="DVFT01000165">
    <property type="protein sequence ID" value="HIQ97128.1"/>
    <property type="molecule type" value="Genomic_DNA"/>
</dbReference>
<accession>A0A9D1D1Y9</accession>
<keyword evidence="1" id="KW-0732">Signal</keyword>
<evidence type="ECO:0000313" key="3">
    <source>
        <dbReference type="EMBL" id="HIQ97128.1"/>
    </source>
</evidence>
<sequence>MKKLGGLLLLVGVWLALCLSGTAAAMSGSIEECVISGSDQVIVRASFDGRMNGSADGICYLAALETWEETVTDSKIAGQCSAATSMTFFLPLNKGTEESLLYKKFVLCLKRSSGKYVKISNAAYLTNPEALANYHYKFPTAISKKGLQVNLDMLDDAEDLGVKHAAINLVLNPLLAYSSEENESTSYSYRFEGETYWFTKAGVAAIDQQVSALTRKGMVVTAILLLQNDGRGKDLLPAKTSENAYFYGINASKKGAKKLAALMSFLGERYMNSRKSHGRISNWIVGNEVENYGQYNYMGELSLSEYAKAYTRSFRIIYTALKSVYSNVRVYTSLSNCWNVTQPWGGSFKAKKMLDAFGAQIEKEGHIRWHLAYHPYPQPLTSPVFWDDLAENNEATRYVT</sequence>
<evidence type="ECO:0000256" key="1">
    <source>
        <dbReference type="SAM" id="SignalP"/>
    </source>
</evidence>
<feature type="non-terminal residue" evidence="3">
    <location>
        <position position="400"/>
    </location>
</feature>
<dbReference type="AlphaFoldDB" id="A0A9D1D1Y9"/>
<name>A0A9D1D1Y9_9FIRM</name>
<proteinExistence type="predicted"/>
<feature type="domain" description="DUF5722" evidence="2">
    <location>
        <begin position="138"/>
        <end position="400"/>
    </location>
</feature>
<dbReference type="Pfam" id="PF18989">
    <property type="entry name" value="DUF5722"/>
    <property type="match status" value="1"/>
</dbReference>
<reference evidence="3" key="2">
    <citation type="journal article" date="2021" name="PeerJ">
        <title>Extensive microbial diversity within the chicken gut microbiome revealed by metagenomics and culture.</title>
        <authorList>
            <person name="Gilroy R."/>
            <person name="Ravi A."/>
            <person name="Getino M."/>
            <person name="Pursley I."/>
            <person name="Horton D.L."/>
            <person name="Alikhan N.F."/>
            <person name="Baker D."/>
            <person name="Gharbi K."/>
            <person name="Hall N."/>
            <person name="Watson M."/>
            <person name="Adriaenssens E.M."/>
            <person name="Foster-Nyarko E."/>
            <person name="Jarju S."/>
            <person name="Secka A."/>
            <person name="Antonio M."/>
            <person name="Oren A."/>
            <person name="Chaudhuri R.R."/>
            <person name="La Ragione R."/>
            <person name="Hildebrand F."/>
            <person name="Pallen M.J."/>
        </authorList>
    </citation>
    <scope>NUCLEOTIDE SEQUENCE</scope>
    <source>
        <strain evidence="3">ChiSjej3B21-11622</strain>
    </source>
</reference>